<dbReference type="EMBL" id="AFQF01003430">
    <property type="protein sequence ID" value="EGU75797.1"/>
    <property type="molecule type" value="Genomic_DNA"/>
</dbReference>
<protein>
    <submittedName>
        <fullName evidence="1">Uncharacterized protein</fullName>
    </submittedName>
</protein>
<reference evidence="1" key="1">
    <citation type="journal article" date="2012" name="Mol. Plant Microbe Interact.">
        <title>A highly conserved effector in Fusarium oxysporum is required for full virulence on Arabidopsis.</title>
        <authorList>
            <person name="Thatcher L.F."/>
            <person name="Gardiner D.M."/>
            <person name="Kazan K."/>
            <person name="Manners J."/>
        </authorList>
    </citation>
    <scope>NUCLEOTIDE SEQUENCE [LARGE SCALE GENOMIC DNA]</scope>
    <source>
        <strain evidence="1">Fo5176</strain>
    </source>
</reference>
<name>F9G4X7_FUSOF</name>
<sequence>MPGSVPDSLTLAPLEIYCSPTETAGNLKQIASGAVTKPYTSLPVEIVPPPKNNPKPAWNLLSPSVQRPIFSDFGDSPKSYLKFTPCREQEPNSTGSALYRCITFLPRPLIHLRSLNHAIIAGSSFSSIRLPSLSSFSFAELT</sequence>
<dbReference type="AlphaFoldDB" id="F9G4X7"/>
<organism evidence="1">
    <name type="scientific">Fusarium oxysporum (strain Fo5176)</name>
    <name type="common">Fusarium vascular wilt</name>
    <dbReference type="NCBI Taxonomy" id="660025"/>
    <lineage>
        <taxon>Eukaryota</taxon>
        <taxon>Fungi</taxon>
        <taxon>Dikarya</taxon>
        <taxon>Ascomycota</taxon>
        <taxon>Pezizomycotina</taxon>
        <taxon>Sordariomycetes</taxon>
        <taxon>Hypocreomycetidae</taxon>
        <taxon>Hypocreales</taxon>
        <taxon>Nectriaceae</taxon>
        <taxon>Fusarium</taxon>
        <taxon>Fusarium oxysporum species complex</taxon>
    </lineage>
</organism>
<evidence type="ECO:0000313" key="1">
    <source>
        <dbReference type="EMBL" id="EGU75797.1"/>
    </source>
</evidence>
<accession>F9G4X7</accession>
<comment type="caution">
    <text evidence="1">The sequence shown here is derived from an EMBL/GenBank/DDBJ whole genome shotgun (WGS) entry which is preliminary data.</text>
</comment>
<gene>
    <name evidence="1" type="ORF">FOXB_13709</name>
</gene>
<proteinExistence type="predicted"/>